<dbReference type="SUPFAM" id="SSF56935">
    <property type="entry name" value="Porins"/>
    <property type="match status" value="1"/>
</dbReference>
<evidence type="ECO:0000256" key="3">
    <source>
        <dbReference type="SAM" id="SignalP"/>
    </source>
</evidence>
<keyword evidence="7" id="KW-1185">Reference proteome</keyword>
<dbReference type="GO" id="GO:0009279">
    <property type="term" value="C:cell outer membrane"/>
    <property type="evidence" value="ECO:0007669"/>
    <property type="project" value="UniProtKB-SubCell"/>
</dbReference>
<dbReference type="AlphaFoldDB" id="A0A939EXW5"/>
<dbReference type="InterPro" id="IPR037066">
    <property type="entry name" value="Plug_dom_sf"/>
</dbReference>
<evidence type="ECO:0000259" key="5">
    <source>
        <dbReference type="Pfam" id="PF07715"/>
    </source>
</evidence>
<dbReference type="Pfam" id="PF07715">
    <property type="entry name" value="Plug"/>
    <property type="match status" value="1"/>
</dbReference>
<feature type="domain" description="TonB-dependent receptor-like beta-barrel" evidence="4">
    <location>
        <begin position="427"/>
        <end position="978"/>
    </location>
</feature>
<keyword evidence="2" id="KW-0798">TonB box</keyword>
<gene>
    <name evidence="6" type="ORF">J0X19_14620</name>
</gene>
<dbReference type="InterPro" id="IPR000531">
    <property type="entry name" value="Beta-barrel_TonB"/>
</dbReference>
<dbReference type="RefSeq" id="WP_206985112.1">
    <property type="nucleotide sequence ID" value="NZ_JAFLQZ010000009.1"/>
</dbReference>
<dbReference type="Proteomes" id="UP000664144">
    <property type="component" value="Unassembled WGS sequence"/>
</dbReference>
<keyword evidence="1 2" id="KW-0472">Membrane</keyword>
<dbReference type="InterPro" id="IPR023996">
    <property type="entry name" value="TonB-dep_OMP_SusC/RagA"/>
</dbReference>
<dbReference type="Gene3D" id="2.170.130.10">
    <property type="entry name" value="TonB-dependent receptor, plug domain"/>
    <property type="match status" value="1"/>
</dbReference>
<dbReference type="Pfam" id="PF00593">
    <property type="entry name" value="TonB_dep_Rec_b-barrel"/>
    <property type="match status" value="1"/>
</dbReference>
<name>A0A939EXW5_9BACT</name>
<keyword evidence="1" id="KW-0812">Transmembrane</keyword>
<protein>
    <submittedName>
        <fullName evidence="6">TonB-dependent receptor</fullName>
    </submittedName>
</protein>
<organism evidence="6 7">
    <name type="scientific">Hymenobacter telluris</name>
    <dbReference type="NCBI Taxonomy" id="2816474"/>
    <lineage>
        <taxon>Bacteria</taxon>
        <taxon>Pseudomonadati</taxon>
        <taxon>Bacteroidota</taxon>
        <taxon>Cytophagia</taxon>
        <taxon>Cytophagales</taxon>
        <taxon>Hymenobacteraceae</taxon>
        <taxon>Hymenobacter</taxon>
    </lineage>
</organism>
<dbReference type="PROSITE" id="PS52016">
    <property type="entry name" value="TONB_DEPENDENT_REC_3"/>
    <property type="match status" value="1"/>
</dbReference>
<comment type="similarity">
    <text evidence="1 2">Belongs to the TonB-dependent receptor family.</text>
</comment>
<keyword evidence="3" id="KW-0732">Signal</keyword>
<evidence type="ECO:0000256" key="1">
    <source>
        <dbReference type="PROSITE-ProRule" id="PRU01360"/>
    </source>
</evidence>
<reference evidence="6" key="1">
    <citation type="submission" date="2021-03" db="EMBL/GenBank/DDBJ databases">
        <authorList>
            <person name="Kim M.K."/>
        </authorList>
    </citation>
    <scope>NUCLEOTIDE SEQUENCE</scope>
    <source>
        <strain evidence="6">BT186</strain>
    </source>
</reference>
<keyword evidence="1" id="KW-1134">Transmembrane beta strand</keyword>
<keyword evidence="1" id="KW-0998">Cell outer membrane</keyword>
<feature type="signal peptide" evidence="3">
    <location>
        <begin position="1"/>
        <end position="25"/>
    </location>
</feature>
<comment type="caution">
    <text evidence="6">The sequence shown here is derived from an EMBL/GenBank/DDBJ whole genome shotgun (WGS) entry which is preliminary data.</text>
</comment>
<dbReference type="InterPro" id="IPR039426">
    <property type="entry name" value="TonB-dep_rcpt-like"/>
</dbReference>
<dbReference type="NCBIfam" id="TIGR04056">
    <property type="entry name" value="OMP_RagA_SusC"/>
    <property type="match status" value="1"/>
</dbReference>
<dbReference type="EMBL" id="JAFLQZ010000009">
    <property type="protein sequence ID" value="MBO0359192.1"/>
    <property type="molecule type" value="Genomic_DNA"/>
</dbReference>
<evidence type="ECO:0000256" key="2">
    <source>
        <dbReference type="RuleBase" id="RU003357"/>
    </source>
</evidence>
<proteinExistence type="inferred from homology"/>
<evidence type="ECO:0000259" key="4">
    <source>
        <dbReference type="Pfam" id="PF00593"/>
    </source>
</evidence>
<comment type="subcellular location">
    <subcellularLocation>
        <location evidence="1">Cell outer membrane</location>
        <topology evidence="1">Multi-pass membrane protein</topology>
    </subcellularLocation>
</comment>
<accession>A0A939EXW5</accession>
<dbReference type="InterPro" id="IPR012910">
    <property type="entry name" value="Plug_dom"/>
</dbReference>
<evidence type="ECO:0000313" key="7">
    <source>
        <dbReference type="Proteomes" id="UP000664144"/>
    </source>
</evidence>
<sequence length="1010" mass="110925">MGVKRLLFYGALTSLPLTATQLAHAQTPAAVPADSASSATTAAPADTATTKLLRPLVIDENQEPLPGVTVVNRRTSATVVTDRGGIAKLTAEPGDLLELRAFGSVVREYSVAADRDPVVMLSTKHPAVARLKPVRLLNSLQTRPDLTAASTQTIYYNDLQKLPVTSFQSALQGRVAGLATFQGSGQPGADGVGVALRGSDSPLVVIDGIPRQLTVFDLEEIESVTVLKDALSTAMLGVKASNGALVVTTRRGTPTVPRISFTAQSALQQPLSLPKGLDAYNYALLNNEARRNDGQAPAYTDADLQAYQDGSDPIGHPNVNWRDQVLKKSSRLDRYTFSATGGNDFSQYFVSLEHLNQSGLLKESDINKYNTTNYFKSYTLRSNVELQLNSKLSGGVGLLGRILNGNEPGFGTGSILSTIFNTPANAYPVYTEDGRYAGNQQYQQNLWGLAVGSGYQQNYKRDMLADFHLKRTLDEITPGLWVRAIGSYYATLSENLFRTKSFAVFQPTGSTYQQYGVNSDQTNSSSIEYQGRTDYVEATLGYDRTFGAHGISAVVLGNRNNSVSNSELPYTITGVSGRVAYNFQEKYVLEGSFGLNGSNRYPDDGRTLYTFLPAVGAAWNLHREEFMQSQPWLSQLKLFGSYGLTANDNPGYFRYFQTYFDSPSAIIGTSAGSNTSITEQPLANPNIRPERARKLNLGVQGALFNSHLGFTVEYYRANFYDLLMQRGRNTTILGNTYPTENIGRNLFSGWDFQLNYQKTTGDFSYFLAANLSLQNSEVLYMDEVTRDYPWMQRTGQRVGQSFGYLAEGLFQNQEEINGSATLQGYVPQPGDIKYKDLNGDGVINQLDEAPIGSTKPRIPLGATLGARWKGFDASVLLQGLLNRNRYLQGASEYAFLSGGFGQAFEQHLDRWTPDNPGASYPRLGIGNQVNNYATSSYWMRSGNYARLKNVEIGYTVPLTLTKRFRVQGLRVFASGTNLLTFSSIDRLDPEAFNGAYPQQRLFNLGLNLQL</sequence>
<feature type="chain" id="PRO_5037029666" evidence="3">
    <location>
        <begin position="26"/>
        <end position="1010"/>
    </location>
</feature>
<keyword evidence="1" id="KW-0813">Transport</keyword>
<evidence type="ECO:0000313" key="6">
    <source>
        <dbReference type="EMBL" id="MBO0359192.1"/>
    </source>
</evidence>
<feature type="domain" description="TonB-dependent receptor plug" evidence="5">
    <location>
        <begin position="147"/>
        <end position="244"/>
    </location>
</feature>
<keyword evidence="6" id="KW-0675">Receptor</keyword>